<dbReference type="AlphaFoldDB" id="A0AAT9E860"/>
<proteinExistence type="predicted"/>
<accession>A0AAT9E860</accession>
<dbReference type="Gene3D" id="3.15.30.10">
    <property type="entry name" value="putative capsid protein of prophage domain like"/>
    <property type="match status" value="1"/>
</dbReference>
<evidence type="ECO:0008006" key="2">
    <source>
        <dbReference type="Google" id="ProtNLM"/>
    </source>
</evidence>
<dbReference type="Pfam" id="PF03864">
    <property type="entry name" value="Phage_cap_E"/>
    <property type="match status" value="1"/>
</dbReference>
<protein>
    <recommendedName>
        <fullName evidence="2">Major capsid protein</fullName>
    </recommendedName>
</protein>
<dbReference type="KEGG" id="smar:SM39_2129"/>
<organism evidence="1">
    <name type="scientific">Serratia marcescens SM39</name>
    <dbReference type="NCBI Taxonomy" id="1334564"/>
    <lineage>
        <taxon>Bacteria</taxon>
        <taxon>Pseudomonadati</taxon>
        <taxon>Pseudomonadota</taxon>
        <taxon>Gammaproteobacteria</taxon>
        <taxon>Enterobacterales</taxon>
        <taxon>Yersiniaceae</taxon>
        <taxon>Serratia</taxon>
    </lineage>
</organism>
<dbReference type="InterPro" id="IPR005564">
    <property type="entry name" value="Major_capsid_GpE"/>
</dbReference>
<evidence type="ECO:0000313" key="1">
    <source>
        <dbReference type="EMBL" id="BAO34148.1"/>
    </source>
</evidence>
<gene>
    <name evidence="1" type="ORF">SM39_2129</name>
</gene>
<sequence>MPKQAFEKLDMVSPYADRVIDGNLLTDLGLFDREISQTAKVEVDYLLGEQSKLLSTVERYSSEVNDVSRDRAKNFTVEIPHVATSGKISSADFQGHRAFGTDRETTALELIAAEGDRQFESFTRTREKMFAQALFEHKVIDPHTNDGVIDYAEVFDKRQGNETLKTGAGTIALEQIDNFKRAIRRNMGGMTRSMPGFVMVCDDALFSAIKWDPTTGSMIKDGLVSPNFLFNNKEKAPGYEYFSVNGVTFVQNPNPDYAIGEGEGFLFPMTHRSVGSYARNVVGPASRNFDQAASGQVRDFYAYVLEDKLNTPEVYSEFSLLPVVYRPDFVSKITLGE</sequence>
<name>A0AAT9E860_SERMA</name>
<dbReference type="EMBL" id="AP013063">
    <property type="protein sequence ID" value="BAO34148.1"/>
    <property type="molecule type" value="Genomic_DNA"/>
</dbReference>
<dbReference type="RefSeq" id="WP_041035376.1">
    <property type="nucleotide sequence ID" value="NZ_AP013063.1"/>
</dbReference>
<reference evidence="1" key="1">
    <citation type="journal article" date="2014" name="Genome Biol. Evol.">
        <title>Genome evolution and plasticity of Serratia marcescens, an important multidrug-resistant nosocomial pathogen.</title>
        <authorList>
            <person name="Iguchi A."/>
            <person name="Nagaya Y."/>
            <person name="Pradel E."/>
            <person name="Ooka T."/>
            <person name="Ogura Y."/>
            <person name="Katsura K."/>
            <person name="Kurokawa K."/>
            <person name="Oshima K."/>
            <person name="Hattori M."/>
            <person name="Parkhill J."/>
            <person name="Sebaihia M."/>
            <person name="Coulthurst S.J."/>
            <person name="Gotoh N."/>
            <person name="Thomson N.R."/>
            <person name="Ewbank J.J."/>
            <person name="Hayashi T."/>
        </authorList>
    </citation>
    <scope>NUCLEOTIDE SEQUENCE</scope>
    <source>
        <strain evidence="1">SM39</strain>
    </source>
</reference>